<comment type="subcellular location">
    <subcellularLocation>
        <location evidence="1">Cell membrane</location>
        <topology evidence="1">Multi-pass membrane protein</topology>
    </subcellularLocation>
</comment>
<feature type="transmembrane region" description="Helical" evidence="9">
    <location>
        <begin position="434"/>
        <end position="456"/>
    </location>
</feature>
<dbReference type="InterPro" id="IPR011701">
    <property type="entry name" value="MFS"/>
</dbReference>
<dbReference type="EMBL" id="BAABKC010000101">
    <property type="protein sequence ID" value="GAA5073102.1"/>
    <property type="molecule type" value="Genomic_DNA"/>
</dbReference>
<evidence type="ECO:0000256" key="2">
    <source>
        <dbReference type="ARBA" id="ARBA00022448"/>
    </source>
</evidence>
<feature type="transmembrane region" description="Helical" evidence="9">
    <location>
        <begin position="118"/>
        <end position="140"/>
    </location>
</feature>
<dbReference type="PANTHER" id="PTHR42718:SF46">
    <property type="entry name" value="BLR6921 PROTEIN"/>
    <property type="match status" value="1"/>
</dbReference>
<evidence type="ECO:0000256" key="8">
    <source>
        <dbReference type="SAM" id="MobiDB-lite"/>
    </source>
</evidence>
<keyword evidence="6 9" id="KW-0472">Membrane</keyword>
<evidence type="ECO:0000256" key="6">
    <source>
        <dbReference type="ARBA" id="ARBA00023136"/>
    </source>
</evidence>
<evidence type="ECO:0000256" key="7">
    <source>
        <dbReference type="ARBA" id="ARBA00023251"/>
    </source>
</evidence>
<feature type="transmembrane region" description="Helical" evidence="9">
    <location>
        <begin position="288"/>
        <end position="316"/>
    </location>
</feature>
<reference evidence="12" key="1">
    <citation type="journal article" date="2019" name="Int. J. Syst. Evol. Microbiol.">
        <title>The Global Catalogue of Microorganisms (GCM) 10K type strain sequencing project: providing services to taxonomists for standard genome sequencing and annotation.</title>
        <authorList>
            <consortium name="The Broad Institute Genomics Platform"/>
            <consortium name="The Broad Institute Genome Sequencing Center for Infectious Disease"/>
            <person name="Wu L."/>
            <person name="Ma J."/>
        </authorList>
    </citation>
    <scope>NUCLEOTIDE SEQUENCE [LARGE SCALE GENOMIC DNA]</scope>
    <source>
        <strain evidence="12">JCM 18410</strain>
    </source>
</reference>
<proteinExistence type="predicted"/>
<evidence type="ECO:0000256" key="9">
    <source>
        <dbReference type="SAM" id="Phobius"/>
    </source>
</evidence>
<feature type="domain" description="Major facilitator superfamily (MFS) profile" evidence="10">
    <location>
        <begin position="17"/>
        <end position="492"/>
    </location>
</feature>
<organism evidence="11 12">
    <name type="scientific">Streptomyces similanensis</name>
    <dbReference type="NCBI Taxonomy" id="1274988"/>
    <lineage>
        <taxon>Bacteria</taxon>
        <taxon>Bacillati</taxon>
        <taxon>Actinomycetota</taxon>
        <taxon>Actinomycetes</taxon>
        <taxon>Kitasatosporales</taxon>
        <taxon>Streptomycetaceae</taxon>
        <taxon>Streptomyces</taxon>
    </lineage>
</organism>
<dbReference type="PROSITE" id="PS50850">
    <property type="entry name" value="MFS"/>
    <property type="match status" value="1"/>
</dbReference>
<dbReference type="InterPro" id="IPR036259">
    <property type="entry name" value="MFS_trans_sf"/>
</dbReference>
<comment type="caution">
    <text evidence="11">The sequence shown here is derived from an EMBL/GenBank/DDBJ whole genome shotgun (WGS) entry which is preliminary data.</text>
</comment>
<feature type="transmembrane region" description="Helical" evidence="9">
    <location>
        <begin position="55"/>
        <end position="77"/>
    </location>
</feature>
<evidence type="ECO:0000313" key="12">
    <source>
        <dbReference type="Proteomes" id="UP001500124"/>
    </source>
</evidence>
<evidence type="ECO:0000313" key="11">
    <source>
        <dbReference type="EMBL" id="GAA5073102.1"/>
    </source>
</evidence>
<name>A0ABP9L821_9ACTN</name>
<dbReference type="Gene3D" id="1.20.1250.20">
    <property type="entry name" value="MFS general substrate transporter like domains"/>
    <property type="match status" value="2"/>
</dbReference>
<feature type="transmembrane region" description="Helical" evidence="9">
    <location>
        <begin position="384"/>
        <end position="403"/>
    </location>
</feature>
<feature type="transmembrane region" description="Helical" evidence="9">
    <location>
        <begin position="213"/>
        <end position="235"/>
    </location>
</feature>
<feature type="transmembrane region" description="Helical" evidence="9">
    <location>
        <begin position="527"/>
        <end position="548"/>
    </location>
</feature>
<feature type="transmembrane region" description="Helical" evidence="9">
    <location>
        <begin position="181"/>
        <end position="201"/>
    </location>
</feature>
<feature type="transmembrane region" description="Helical" evidence="9">
    <location>
        <begin position="328"/>
        <end position="352"/>
    </location>
</feature>
<feature type="compositionally biased region" description="Low complexity" evidence="8">
    <location>
        <begin position="577"/>
        <end position="613"/>
    </location>
</feature>
<evidence type="ECO:0000259" key="10">
    <source>
        <dbReference type="PROSITE" id="PS50850"/>
    </source>
</evidence>
<feature type="transmembrane region" description="Helical" evidence="9">
    <location>
        <begin position="21"/>
        <end position="43"/>
    </location>
</feature>
<feature type="region of interest" description="Disordered" evidence="8">
    <location>
        <begin position="558"/>
        <end position="635"/>
    </location>
</feature>
<keyword evidence="5 9" id="KW-1133">Transmembrane helix</keyword>
<feature type="transmembrane region" description="Helical" evidence="9">
    <location>
        <begin position="359"/>
        <end position="378"/>
    </location>
</feature>
<keyword evidence="3" id="KW-1003">Cell membrane</keyword>
<evidence type="ECO:0000256" key="5">
    <source>
        <dbReference type="ARBA" id="ARBA00022989"/>
    </source>
</evidence>
<evidence type="ECO:0000256" key="1">
    <source>
        <dbReference type="ARBA" id="ARBA00004651"/>
    </source>
</evidence>
<dbReference type="Proteomes" id="UP001500124">
    <property type="component" value="Unassembled WGS sequence"/>
</dbReference>
<keyword evidence="12" id="KW-1185">Reference proteome</keyword>
<dbReference type="CDD" id="cd17321">
    <property type="entry name" value="MFS_MMR_MDR_like"/>
    <property type="match status" value="1"/>
</dbReference>
<keyword evidence="4 9" id="KW-0812">Transmembrane</keyword>
<evidence type="ECO:0000256" key="3">
    <source>
        <dbReference type="ARBA" id="ARBA00022475"/>
    </source>
</evidence>
<keyword evidence="2" id="KW-0813">Transport</keyword>
<feature type="transmembrane region" description="Helical" evidence="9">
    <location>
        <begin position="152"/>
        <end position="175"/>
    </location>
</feature>
<gene>
    <name evidence="11" type="ORF">GCM10023336_60290</name>
</gene>
<sequence length="635" mass="65673">MTARSARAPGPGYKWVALSNTTLGVLIATMDASIVIISLPAIFRGIGLDPLAPGNIGYLLWMILGYLLVSAVLVVVLGRLGDMFGRVRIYNLGFLVFACASVALSLDPFRAGAGALWLILWRMVQAFGGSMLTANSAAILTDAFPARQRGMALGVNQITALAGQFLGLLAGGLLAAVDWRAVFWLSVPISVTGTVWSYLSLRETSTGRRGRVDWLGNATFATGAGILLAALTYGIQPYGTSATGWGSPWVLAGLSGGVLLLALFCWVESRVAEPMFHLGLFRVRAFAAGNLAALLTAVARGGLQFMLIIWLQGIWLPLHGYAFEDTPLWAGIFMLPLTTGFLLAGPVCGYLSDRFGSRLFSTTGLLLVAASFAGLLVLPVDFRYGPFAGLLLMSGFGQGMFSAPNTSSIMGSVPAEYRGVASGMRSTFQNSGTALSIGVFFSLMISGLAASLPAALGDGLRAHGVPAGAAGQAASLPPVSTLFATFLGNNPIEHLLAAGGTLDHLSAGQRRTLTGHTFFPQLVSGPFHHGLTVVFGVAAAMALVAAFASALRGDHRRLPDAPAGARTSSGEGGPSEAAPSAQAPPTTTAQTAQTAQTARTARTARTSAGRTPSGPGAEPPGDRPTGSPSDGRGPR</sequence>
<keyword evidence="7" id="KW-0046">Antibiotic resistance</keyword>
<feature type="transmembrane region" description="Helical" evidence="9">
    <location>
        <begin position="247"/>
        <end position="267"/>
    </location>
</feature>
<dbReference type="SUPFAM" id="SSF103473">
    <property type="entry name" value="MFS general substrate transporter"/>
    <property type="match status" value="1"/>
</dbReference>
<evidence type="ECO:0000256" key="4">
    <source>
        <dbReference type="ARBA" id="ARBA00022692"/>
    </source>
</evidence>
<feature type="transmembrane region" description="Helical" evidence="9">
    <location>
        <begin position="89"/>
        <end position="106"/>
    </location>
</feature>
<dbReference type="Pfam" id="PF07690">
    <property type="entry name" value="MFS_1"/>
    <property type="match status" value="2"/>
</dbReference>
<dbReference type="InterPro" id="IPR020846">
    <property type="entry name" value="MFS_dom"/>
</dbReference>
<accession>A0ABP9L821</accession>
<protein>
    <submittedName>
        <fullName evidence="11">MFS transporter</fullName>
    </submittedName>
</protein>
<dbReference type="PANTHER" id="PTHR42718">
    <property type="entry name" value="MAJOR FACILITATOR SUPERFAMILY MULTIDRUG TRANSPORTER MFSC"/>
    <property type="match status" value="1"/>
</dbReference>